<protein>
    <submittedName>
        <fullName evidence="2">Uncharacterized protein</fullName>
    </submittedName>
</protein>
<gene>
    <name evidence="2" type="ORF">A2927_00515</name>
</gene>
<dbReference type="STRING" id="1798550.A2927_00515"/>
<evidence type="ECO:0000313" key="3">
    <source>
        <dbReference type="Proteomes" id="UP000178849"/>
    </source>
</evidence>
<proteinExistence type="predicted"/>
<dbReference type="EMBL" id="MHKL01000025">
    <property type="protein sequence ID" value="OGY89159.1"/>
    <property type="molecule type" value="Genomic_DNA"/>
</dbReference>
<feature type="transmembrane region" description="Helical" evidence="1">
    <location>
        <begin position="178"/>
        <end position="199"/>
    </location>
</feature>
<reference evidence="2 3" key="1">
    <citation type="journal article" date="2016" name="Nat. Commun.">
        <title>Thousands of microbial genomes shed light on interconnected biogeochemical processes in an aquifer system.</title>
        <authorList>
            <person name="Anantharaman K."/>
            <person name="Brown C.T."/>
            <person name="Hug L.A."/>
            <person name="Sharon I."/>
            <person name="Castelle C.J."/>
            <person name="Probst A.J."/>
            <person name="Thomas B.C."/>
            <person name="Singh A."/>
            <person name="Wilkins M.J."/>
            <person name="Karaoz U."/>
            <person name="Brodie E.L."/>
            <person name="Williams K.H."/>
            <person name="Hubbard S.S."/>
            <person name="Banfield J.F."/>
        </authorList>
    </citation>
    <scope>NUCLEOTIDE SEQUENCE [LARGE SCALE GENOMIC DNA]</scope>
</reference>
<name>A0A1G2BKW6_9BACT</name>
<keyword evidence="1" id="KW-0812">Transmembrane</keyword>
<dbReference type="AlphaFoldDB" id="A0A1G2BKW6"/>
<keyword evidence="1" id="KW-0472">Membrane</keyword>
<feature type="transmembrane region" description="Helical" evidence="1">
    <location>
        <begin position="118"/>
        <end position="144"/>
    </location>
</feature>
<sequence length="211" mass="24368">MTVGIYIIIILILGYFSVYLRERYLNLKWLVPFTWLGIFIHESAHALFCLLTGGKVINFHVTAREGYITHFRPRVPVIGPLVTAIAPLIFSLIIIGILNHFWLKTSLGVTSFNIWENFINVVYALNPLTWPAWVLLIIFLNIGVMMGPSVEDLKSIWLLVLLSFFIHSQSLAQVLSLVIAMIIVNVILFLLILLIKYFFQRRKGYYRVSHY</sequence>
<dbReference type="Proteomes" id="UP000178849">
    <property type="component" value="Unassembled WGS sequence"/>
</dbReference>
<keyword evidence="1" id="KW-1133">Transmembrane helix</keyword>
<organism evidence="2 3">
    <name type="scientific">Candidatus Komeilibacteria bacterium RIFCSPLOWO2_01_FULL_45_10</name>
    <dbReference type="NCBI Taxonomy" id="1798550"/>
    <lineage>
        <taxon>Bacteria</taxon>
        <taxon>Candidatus Komeiliibacteriota</taxon>
    </lineage>
</organism>
<evidence type="ECO:0000313" key="2">
    <source>
        <dbReference type="EMBL" id="OGY89159.1"/>
    </source>
</evidence>
<feature type="transmembrane region" description="Helical" evidence="1">
    <location>
        <begin position="75"/>
        <end position="98"/>
    </location>
</feature>
<feature type="transmembrane region" description="Helical" evidence="1">
    <location>
        <begin position="156"/>
        <end position="172"/>
    </location>
</feature>
<evidence type="ECO:0000256" key="1">
    <source>
        <dbReference type="SAM" id="Phobius"/>
    </source>
</evidence>
<comment type="caution">
    <text evidence="2">The sequence shown here is derived from an EMBL/GenBank/DDBJ whole genome shotgun (WGS) entry which is preliminary data.</text>
</comment>
<feature type="transmembrane region" description="Helical" evidence="1">
    <location>
        <begin position="33"/>
        <end position="54"/>
    </location>
</feature>
<accession>A0A1G2BKW6</accession>
<feature type="transmembrane region" description="Helical" evidence="1">
    <location>
        <begin position="5"/>
        <end position="21"/>
    </location>
</feature>